<feature type="domain" description="DUF6533" evidence="2">
    <location>
        <begin position="2"/>
        <end position="40"/>
    </location>
</feature>
<keyword evidence="4" id="KW-1185">Reference proteome</keyword>
<comment type="caution">
    <text evidence="3">The sequence shown here is derived from an EMBL/GenBank/DDBJ whole genome shotgun (WGS) entry which is preliminary data.</text>
</comment>
<evidence type="ECO:0000313" key="3">
    <source>
        <dbReference type="EMBL" id="THG94807.1"/>
    </source>
</evidence>
<evidence type="ECO:0000256" key="1">
    <source>
        <dbReference type="SAM" id="Phobius"/>
    </source>
</evidence>
<protein>
    <recommendedName>
        <fullName evidence="2">DUF6533 domain-containing protein</fullName>
    </recommendedName>
</protein>
<keyword evidence="1" id="KW-0472">Membrane</keyword>
<accession>A0A4S4KBT5</accession>
<evidence type="ECO:0000259" key="2">
    <source>
        <dbReference type="Pfam" id="PF20151"/>
    </source>
</evidence>
<gene>
    <name evidence="3" type="ORF">EW026_g6731</name>
</gene>
<name>A0A4S4KBT5_9APHY</name>
<keyword evidence="1" id="KW-1133">Transmembrane helix</keyword>
<sequence>MTALVAYEHIITLEQERTMIWHRKWTLATWLFIANRYLLIGFIILSVAPTTSSLLNSGVVGYSCAPAQVMGTILDILQEVVYAVFSALRVFALWDRNIPMTLLVLVLTLVPVAVDIFEFSTGHRRLFSATMAFGLSPGAAFKFSKYSAWCPQAG</sequence>
<dbReference type="AlphaFoldDB" id="A0A4S4KBT5"/>
<keyword evidence="1" id="KW-0812">Transmembrane</keyword>
<dbReference type="InterPro" id="IPR045340">
    <property type="entry name" value="DUF6533"/>
</dbReference>
<organism evidence="3 4">
    <name type="scientific">Hermanssonia centrifuga</name>
    <dbReference type="NCBI Taxonomy" id="98765"/>
    <lineage>
        <taxon>Eukaryota</taxon>
        <taxon>Fungi</taxon>
        <taxon>Dikarya</taxon>
        <taxon>Basidiomycota</taxon>
        <taxon>Agaricomycotina</taxon>
        <taxon>Agaricomycetes</taxon>
        <taxon>Polyporales</taxon>
        <taxon>Meruliaceae</taxon>
        <taxon>Hermanssonia</taxon>
    </lineage>
</organism>
<proteinExistence type="predicted"/>
<evidence type="ECO:0000313" key="4">
    <source>
        <dbReference type="Proteomes" id="UP000309038"/>
    </source>
</evidence>
<dbReference type="Pfam" id="PF20151">
    <property type="entry name" value="DUF6533"/>
    <property type="match status" value="1"/>
</dbReference>
<dbReference type="EMBL" id="SGPJ01000394">
    <property type="protein sequence ID" value="THG94807.1"/>
    <property type="molecule type" value="Genomic_DNA"/>
</dbReference>
<dbReference type="Proteomes" id="UP000309038">
    <property type="component" value="Unassembled WGS sequence"/>
</dbReference>
<reference evidence="3 4" key="1">
    <citation type="submission" date="2019-02" db="EMBL/GenBank/DDBJ databases">
        <title>Genome sequencing of the rare red list fungi Phlebia centrifuga.</title>
        <authorList>
            <person name="Buettner E."/>
            <person name="Kellner H."/>
        </authorList>
    </citation>
    <scope>NUCLEOTIDE SEQUENCE [LARGE SCALE GENOMIC DNA]</scope>
    <source>
        <strain evidence="3 4">DSM 108282</strain>
    </source>
</reference>
<feature type="transmembrane region" description="Helical" evidence="1">
    <location>
        <begin position="98"/>
        <end position="117"/>
    </location>
</feature>
<feature type="transmembrane region" description="Helical" evidence="1">
    <location>
        <begin position="27"/>
        <end position="48"/>
    </location>
</feature>